<dbReference type="EMBL" id="BK032797">
    <property type="protein sequence ID" value="DAF60771.1"/>
    <property type="molecule type" value="Genomic_DNA"/>
</dbReference>
<accession>A0A8S5TCL0</accession>
<organism evidence="1">
    <name type="scientific">Siphoviridae sp. ctNZc11</name>
    <dbReference type="NCBI Taxonomy" id="2827858"/>
    <lineage>
        <taxon>Viruses</taxon>
        <taxon>Duplodnaviria</taxon>
        <taxon>Heunggongvirae</taxon>
        <taxon>Uroviricota</taxon>
        <taxon>Caudoviricetes</taxon>
    </lineage>
</organism>
<protein>
    <submittedName>
        <fullName evidence="1">Uncharacterized protein</fullName>
    </submittedName>
</protein>
<sequence length="30" mass="3735">MQLCYTFFLYFLKNRQLCSRYSTAMYLLNC</sequence>
<proteinExistence type="predicted"/>
<evidence type="ECO:0000313" key="1">
    <source>
        <dbReference type="EMBL" id="DAF60771.1"/>
    </source>
</evidence>
<reference evidence="1" key="1">
    <citation type="journal article" date="2021" name="Proc. Natl. Acad. Sci. U.S.A.">
        <title>A Catalog of Tens of Thousands of Viruses from Human Metagenomes Reveals Hidden Associations with Chronic Diseases.</title>
        <authorList>
            <person name="Tisza M.J."/>
            <person name="Buck C.B."/>
        </authorList>
    </citation>
    <scope>NUCLEOTIDE SEQUENCE</scope>
    <source>
        <strain evidence="1">CtNZc11</strain>
    </source>
</reference>
<name>A0A8S5TCL0_9CAUD</name>